<accession>A0A1J3GMN6</accession>
<organism evidence="1">
    <name type="scientific">Noccaea caerulescens</name>
    <name type="common">Alpine penny-cress</name>
    <name type="synonym">Thlaspi caerulescens</name>
    <dbReference type="NCBI Taxonomy" id="107243"/>
    <lineage>
        <taxon>Eukaryota</taxon>
        <taxon>Viridiplantae</taxon>
        <taxon>Streptophyta</taxon>
        <taxon>Embryophyta</taxon>
        <taxon>Tracheophyta</taxon>
        <taxon>Spermatophyta</taxon>
        <taxon>Magnoliopsida</taxon>
        <taxon>eudicotyledons</taxon>
        <taxon>Gunneridae</taxon>
        <taxon>Pentapetalae</taxon>
        <taxon>rosids</taxon>
        <taxon>malvids</taxon>
        <taxon>Brassicales</taxon>
        <taxon>Brassicaceae</taxon>
        <taxon>Coluteocarpeae</taxon>
        <taxon>Noccaea</taxon>
    </lineage>
</organism>
<dbReference type="EMBL" id="GEVL01019918">
    <property type="protein sequence ID" value="JAU57423.1"/>
    <property type="molecule type" value="Transcribed_RNA"/>
</dbReference>
<name>A0A1J3GMN6_NOCCA</name>
<dbReference type="AlphaFoldDB" id="A0A1J3GMN6"/>
<evidence type="ECO:0000313" key="1">
    <source>
        <dbReference type="EMBL" id="JAU57423.1"/>
    </source>
</evidence>
<reference evidence="1" key="1">
    <citation type="submission" date="2016-07" db="EMBL/GenBank/DDBJ databases">
        <title>De novo transcriptome assembly of four accessions of the metal hyperaccumulator plant Noccaea caerulescens.</title>
        <authorList>
            <person name="Blande D."/>
            <person name="Halimaa P."/>
            <person name="Tervahauta A.I."/>
            <person name="Aarts M.G."/>
            <person name="Karenlampi S.O."/>
        </authorList>
    </citation>
    <scope>NUCLEOTIDE SEQUENCE</scope>
</reference>
<sequence length="93" mass="10408">MSLTSHCCVSNAILAEMQEDVLTFPHSKPDYNGRLCCRVCHRILKPKSPIILLRHSKFVCFVDMNLINVTRANHGLVASLPRGMRIAFGSGNR</sequence>
<proteinExistence type="predicted"/>
<protein>
    <submittedName>
        <fullName evidence="1">Uncharacterized protein</fullName>
    </submittedName>
</protein>
<gene>
    <name evidence="1" type="ORF">LE_TR20711_c6_g1_i1_g.66453</name>
</gene>